<feature type="domain" description="RNA polymerase sigma-70" evidence="8">
    <location>
        <begin position="272"/>
        <end position="298"/>
    </location>
</feature>
<dbReference type="STRING" id="145388.A0A0D2M2X1"/>
<dbReference type="InterPro" id="IPR007627">
    <property type="entry name" value="RNA_pol_sigma70_r2"/>
</dbReference>
<sequence length="333" mass="36977">MTGFFQEASRNDLLSAEQEKDLYLLVQQHLKYEELGRELTERLGGRTPTDEEWAEAAGATGPESFRAARQAAAAAKQLMVRANMRLVVSVCKKYQNLGMCMSDLVSEGIAGLVKGVEKFDGSKGFKFSTYAHWWIRQGVTRALTDQGRLVRLPVHMQELLSRAQRTSKEMEAQLMRKPTRAEVAQQMGVEVEKLDETYQYLQAVRSLEGAVGGDAEGATLGDTVEDESALDADEASLMAGLRDDMARLLERLPAREAAVMRMRYGLEGEAYTLDDIGRILKITRERVRQIEAKALRALRSDMGTMEGSMGEYSDASFGDERLAARTSSGTKKT</sequence>
<feature type="domain" description="RNA polymerase sigma-70" evidence="7">
    <location>
        <begin position="103"/>
        <end position="116"/>
    </location>
</feature>
<dbReference type="Pfam" id="PF04542">
    <property type="entry name" value="Sigma70_r2"/>
    <property type="match status" value="1"/>
</dbReference>
<evidence type="ECO:0000256" key="2">
    <source>
        <dbReference type="ARBA" id="ARBA00023015"/>
    </source>
</evidence>
<keyword evidence="4" id="KW-0238">DNA-binding</keyword>
<evidence type="ECO:0000259" key="8">
    <source>
        <dbReference type="PROSITE" id="PS00716"/>
    </source>
</evidence>
<dbReference type="InterPro" id="IPR036388">
    <property type="entry name" value="WH-like_DNA-bd_sf"/>
</dbReference>
<dbReference type="InterPro" id="IPR014284">
    <property type="entry name" value="RNA_pol_sigma-70_dom"/>
</dbReference>
<keyword evidence="5" id="KW-0804">Transcription</keyword>
<dbReference type="Proteomes" id="UP000054498">
    <property type="component" value="Unassembled WGS sequence"/>
</dbReference>
<gene>
    <name evidence="9" type="ORF">MNEG_9991</name>
</gene>
<dbReference type="PROSITE" id="PS00716">
    <property type="entry name" value="SIGMA70_2"/>
    <property type="match status" value="1"/>
</dbReference>
<organism evidence="9 10">
    <name type="scientific">Monoraphidium neglectum</name>
    <dbReference type="NCBI Taxonomy" id="145388"/>
    <lineage>
        <taxon>Eukaryota</taxon>
        <taxon>Viridiplantae</taxon>
        <taxon>Chlorophyta</taxon>
        <taxon>core chlorophytes</taxon>
        <taxon>Chlorophyceae</taxon>
        <taxon>CS clade</taxon>
        <taxon>Sphaeropleales</taxon>
        <taxon>Selenastraceae</taxon>
        <taxon>Monoraphidium</taxon>
    </lineage>
</organism>
<dbReference type="Pfam" id="PF04545">
    <property type="entry name" value="Sigma70_r4"/>
    <property type="match status" value="1"/>
</dbReference>
<feature type="region of interest" description="Disordered" evidence="6">
    <location>
        <begin position="41"/>
        <end position="61"/>
    </location>
</feature>
<dbReference type="InterPro" id="IPR013325">
    <property type="entry name" value="RNA_pol_sigma_r2"/>
</dbReference>
<dbReference type="NCBIfam" id="TIGR02937">
    <property type="entry name" value="sigma70-ECF"/>
    <property type="match status" value="1"/>
</dbReference>
<dbReference type="GO" id="GO:0016987">
    <property type="term" value="F:sigma factor activity"/>
    <property type="evidence" value="ECO:0007669"/>
    <property type="project" value="UniProtKB-KW"/>
</dbReference>
<dbReference type="InterPro" id="IPR007630">
    <property type="entry name" value="RNA_pol_sigma70_r4"/>
</dbReference>
<dbReference type="InterPro" id="IPR000943">
    <property type="entry name" value="RNA_pol_sigma70"/>
</dbReference>
<dbReference type="OrthoDB" id="206108at2759"/>
<evidence type="ECO:0000313" key="10">
    <source>
        <dbReference type="Proteomes" id="UP000054498"/>
    </source>
</evidence>
<proteinExistence type="inferred from homology"/>
<keyword evidence="2" id="KW-0805">Transcription regulation</keyword>
<dbReference type="PRINTS" id="PR00046">
    <property type="entry name" value="SIGMA70FCT"/>
</dbReference>
<dbReference type="RefSeq" id="XP_013896989.1">
    <property type="nucleotide sequence ID" value="XM_014041535.1"/>
</dbReference>
<dbReference type="AlphaFoldDB" id="A0A0D2M2X1"/>
<name>A0A0D2M2X1_9CHLO</name>
<dbReference type="Pfam" id="PF04539">
    <property type="entry name" value="Sigma70_r3"/>
    <property type="match status" value="1"/>
</dbReference>
<dbReference type="GO" id="GO:0003677">
    <property type="term" value="F:DNA binding"/>
    <property type="evidence" value="ECO:0007669"/>
    <property type="project" value="UniProtKB-KW"/>
</dbReference>
<dbReference type="GeneID" id="25742866"/>
<evidence type="ECO:0000256" key="3">
    <source>
        <dbReference type="ARBA" id="ARBA00023082"/>
    </source>
</evidence>
<dbReference type="GO" id="GO:0006352">
    <property type="term" value="P:DNA-templated transcription initiation"/>
    <property type="evidence" value="ECO:0007669"/>
    <property type="project" value="InterPro"/>
</dbReference>
<protein>
    <submittedName>
        <fullName evidence="9">RNA polymerase sigma factor rpoD</fullName>
    </submittedName>
</protein>
<evidence type="ECO:0000259" key="7">
    <source>
        <dbReference type="PROSITE" id="PS00715"/>
    </source>
</evidence>
<dbReference type="SUPFAM" id="SSF88659">
    <property type="entry name" value="Sigma3 and sigma4 domains of RNA polymerase sigma factors"/>
    <property type="match status" value="2"/>
</dbReference>
<dbReference type="InterPro" id="IPR007624">
    <property type="entry name" value="RNA_pol_sigma70_r3"/>
</dbReference>
<comment type="similarity">
    <text evidence="1">Belongs to the sigma-70 factor family.</text>
</comment>
<keyword evidence="3" id="KW-0731">Sigma factor</keyword>
<dbReference type="PANTHER" id="PTHR30603">
    <property type="entry name" value="RNA POLYMERASE SIGMA FACTOR RPO"/>
    <property type="match status" value="1"/>
</dbReference>
<dbReference type="InterPro" id="IPR050239">
    <property type="entry name" value="Sigma-70_RNA_pol_init_factors"/>
</dbReference>
<dbReference type="Gene3D" id="1.10.601.10">
    <property type="entry name" value="RNA Polymerase Primary Sigma Factor"/>
    <property type="match status" value="1"/>
</dbReference>
<keyword evidence="10" id="KW-1185">Reference proteome</keyword>
<evidence type="ECO:0000256" key="5">
    <source>
        <dbReference type="ARBA" id="ARBA00023163"/>
    </source>
</evidence>
<dbReference type="Gene3D" id="1.10.10.10">
    <property type="entry name" value="Winged helix-like DNA-binding domain superfamily/Winged helix DNA-binding domain"/>
    <property type="match status" value="2"/>
</dbReference>
<evidence type="ECO:0000256" key="1">
    <source>
        <dbReference type="ARBA" id="ARBA00007788"/>
    </source>
</evidence>
<reference evidence="9 10" key="1">
    <citation type="journal article" date="2013" name="BMC Genomics">
        <title>Reconstruction of the lipid metabolism for the microalga Monoraphidium neglectum from its genome sequence reveals characteristics suitable for biofuel production.</title>
        <authorList>
            <person name="Bogen C."/>
            <person name="Al-Dilaimi A."/>
            <person name="Albersmeier A."/>
            <person name="Wichmann J."/>
            <person name="Grundmann M."/>
            <person name="Rupp O."/>
            <person name="Lauersen K.J."/>
            <person name="Blifernez-Klassen O."/>
            <person name="Kalinowski J."/>
            <person name="Goesmann A."/>
            <person name="Mussgnug J.H."/>
            <person name="Kruse O."/>
        </authorList>
    </citation>
    <scope>NUCLEOTIDE SEQUENCE [LARGE SCALE GENOMIC DNA]</scope>
    <source>
        <strain evidence="9 10">SAG 48.87</strain>
    </source>
</reference>
<dbReference type="KEGG" id="mng:MNEG_9991"/>
<dbReference type="PANTHER" id="PTHR30603:SF47">
    <property type="entry name" value="RNA POLYMERASE SIGMA FACTOR SIGD, CHLOROPLASTIC"/>
    <property type="match status" value="1"/>
</dbReference>
<evidence type="ECO:0000256" key="6">
    <source>
        <dbReference type="SAM" id="MobiDB-lite"/>
    </source>
</evidence>
<feature type="region of interest" description="Disordered" evidence="6">
    <location>
        <begin position="309"/>
        <end position="333"/>
    </location>
</feature>
<dbReference type="EMBL" id="KK102358">
    <property type="protein sequence ID" value="KIY97969.1"/>
    <property type="molecule type" value="Genomic_DNA"/>
</dbReference>
<dbReference type="PROSITE" id="PS00715">
    <property type="entry name" value="SIGMA70_1"/>
    <property type="match status" value="1"/>
</dbReference>
<evidence type="ECO:0000313" key="9">
    <source>
        <dbReference type="EMBL" id="KIY97969.1"/>
    </source>
</evidence>
<dbReference type="SUPFAM" id="SSF88946">
    <property type="entry name" value="Sigma2 domain of RNA polymerase sigma factors"/>
    <property type="match status" value="1"/>
</dbReference>
<evidence type="ECO:0000256" key="4">
    <source>
        <dbReference type="ARBA" id="ARBA00023125"/>
    </source>
</evidence>
<accession>A0A0D2M2X1</accession>
<dbReference type="CDD" id="cd06171">
    <property type="entry name" value="Sigma70_r4"/>
    <property type="match status" value="1"/>
</dbReference>
<dbReference type="InterPro" id="IPR013324">
    <property type="entry name" value="RNA_pol_sigma_r3/r4-like"/>
</dbReference>